<evidence type="ECO:0000313" key="2">
    <source>
        <dbReference type="Proteomes" id="UP000011960"/>
    </source>
</evidence>
<accession>M7D4A6</accession>
<dbReference type="STRING" id="1288826.MSNKSG1_06868"/>
<protein>
    <submittedName>
        <fullName evidence="1">Uncharacterized protein</fullName>
    </submittedName>
</protein>
<dbReference type="EMBL" id="APAT01000015">
    <property type="protein sequence ID" value="EMP55573.1"/>
    <property type="molecule type" value="Genomic_DNA"/>
</dbReference>
<proteinExistence type="predicted"/>
<reference evidence="1 2" key="1">
    <citation type="journal article" date="2013" name="Genome Announc.">
        <title>Genome Sequence of Hydrothermal Arsenic-Respiring Bacterium Marinobacter santoriniensis NKSG1T.</title>
        <authorList>
            <person name="Handley K.M."/>
            <person name="Upton M."/>
            <person name="Beatson S.A."/>
            <person name="Hery M."/>
            <person name="Lloyd J.R."/>
        </authorList>
    </citation>
    <scope>NUCLEOTIDE SEQUENCE [LARGE SCALE GENOMIC DNA]</scope>
    <source>
        <strain evidence="1 2">NKSG1</strain>
    </source>
</reference>
<keyword evidence="2" id="KW-1185">Reference proteome</keyword>
<comment type="caution">
    <text evidence="1">The sequence shown here is derived from an EMBL/GenBank/DDBJ whole genome shotgun (WGS) entry which is preliminary data.</text>
</comment>
<evidence type="ECO:0000313" key="1">
    <source>
        <dbReference type="EMBL" id="EMP55573.1"/>
    </source>
</evidence>
<sequence length="69" mass="7924">MLNQILLVRCTRLINLRKPEKDIYFRKTGTLFIKGLNGHQKQGSQIITPRLKFSTKIQTKLMAAKGNPL</sequence>
<name>M7D4A6_9GAMM</name>
<organism evidence="1 2">
    <name type="scientific">Marinobacter santoriniensis NKSG1</name>
    <dbReference type="NCBI Taxonomy" id="1288826"/>
    <lineage>
        <taxon>Bacteria</taxon>
        <taxon>Pseudomonadati</taxon>
        <taxon>Pseudomonadota</taxon>
        <taxon>Gammaproteobacteria</taxon>
        <taxon>Pseudomonadales</taxon>
        <taxon>Marinobacteraceae</taxon>
        <taxon>Marinobacter</taxon>
    </lineage>
</organism>
<dbReference type="AlphaFoldDB" id="M7D4A6"/>
<gene>
    <name evidence="1" type="ORF">MSNKSG1_06868</name>
</gene>
<dbReference type="Proteomes" id="UP000011960">
    <property type="component" value="Unassembled WGS sequence"/>
</dbReference>